<dbReference type="InterPro" id="IPR008979">
    <property type="entry name" value="Galactose-bd-like_sf"/>
</dbReference>
<keyword evidence="1" id="KW-0732">Signal</keyword>
<keyword evidence="3" id="KW-1185">Reference proteome</keyword>
<evidence type="ECO:0000256" key="1">
    <source>
        <dbReference type="SAM" id="SignalP"/>
    </source>
</evidence>
<dbReference type="AlphaFoldDB" id="D1PY53"/>
<dbReference type="Gene3D" id="2.60.120.260">
    <property type="entry name" value="Galactose-binding domain-like"/>
    <property type="match status" value="1"/>
</dbReference>
<dbReference type="SUPFAM" id="SSF49785">
    <property type="entry name" value="Galactose-binding domain-like"/>
    <property type="match status" value="1"/>
</dbReference>
<dbReference type="OrthoDB" id="9761519at2"/>
<reference evidence="2 3" key="1">
    <citation type="submission" date="2009-10" db="EMBL/GenBank/DDBJ databases">
        <authorList>
            <person name="Qin X."/>
            <person name="Bachman B."/>
            <person name="Battles P."/>
            <person name="Bell A."/>
            <person name="Bess C."/>
            <person name="Bickham C."/>
            <person name="Chaboub L."/>
            <person name="Chen D."/>
            <person name="Coyle M."/>
            <person name="Deiros D.R."/>
            <person name="Dinh H."/>
            <person name="Forbes L."/>
            <person name="Fowler G."/>
            <person name="Francisco L."/>
            <person name="Fu Q."/>
            <person name="Gubbala S."/>
            <person name="Hale W."/>
            <person name="Han Y."/>
            <person name="Hemphill L."/>
            <person name="Highlander S.K."/>
            <person name="Hirani K."/>
            <person name="Hogues M."/>
            <person name="Jackson L."/>
            <person name="Jakkamsetti A."/>
            <person name="Javaid M."/>
            <person name="Jiang H."/>
            <person name="Korchina V."/>
            <person name="Kovar C."/>
            <person name="Lara F."/>
            <person name="Lee S."/>
            <person name="Mata R."/>
            <person name="Mathew T."/>
            <person name="Moen C."/>
            <person name="Morales K."/>
            <person name="Munidasa M."/>
            <person name="Nazareth L."/>
            <person name="Ngo R."/>
            <person name="Nguyen L."/>
            <person name="Okwuonu G."/>
            <person name="Ongeri F."/>
            <person name="Patil S."/>
            <person name="Petrosino J."/>
            <person name="Pham C."/>
            <person name="Pham P."/>
            <person name="Pu L.-L."/>
            <person name="Puazo M."/>
            <person name="Raj R."/>
            <person name="Reid J."/>
            <person name="Rouhana J."/>
            <person name="Saada N."/>
            <person name="Shang Y."/>
            <person name="Simmons D."/>
            <person name="Thornton R."/>
            <person name="Warren J."/>
            <person name="Weissenberger G."/>
            <person name="Zhang J."/>
            <person name="Zhang L."/>
            <person name="Zhou C."/>
            <person name="Zhu D."/>
            <person name="Muzny D."/>
            <person name="Worley K."/>
            <person name="Gibbs R."/>
        </authorList>
    </citation>
    <scope>NUCLEOTIDE SEQUENCE [LARGE SCALE GENOMIC DNA]</scope>
    <source>
        <strain evidence="2 3">DSM 17361</strain>
    </source>
</reference>
<protein>
    <recommendedName>
        <fullName evidence="4">Glycosyl hydrolase family 2, sugar binding domain protein</fullName>
    </recommendedName>
</protein>
<dbReference type="eggNOG" id="COG3250">
    <property type="taxonomic scope" value="Bacteria"/>
</dbReference>
<evidence type="ECO:0008006" key="4">
    <source>
        <dbReference type="Google" id="ProtNLM"/>
    </source>
</evidence>
<proteinExistence type="predicted"/>
<name>D1PY53_9BACT</name>
<dbReference type="Pfam" id="PF17132">
    <property type="entry name" value="Glyco_hydro_106"/>
    <property type="match status" value="2"/>
</dbReference>
<dbReference type="Proteomes" id="UP000003160">
    <property type="component" value="Unassembled WGS sequence"/>
</dbReference>
<feature type="signal peptide" evidence="1">
    <location>
        <begin position="1"/>
        <end position="22"/>
    </location>
</feature>
<gene>
    <name evidence="2" type="ORF">HMPREF0645_1888</name>
</gene>
<evidence type="ECO:0000313" key="3">
    <source>
        <dbReference type="Proteomes" id="UP000003160"/>
    </source>
</evidence>
<dbReference type="PANTHER" id="PTHR36848:SF2">
    <property type="entry name" value="SECRETED PROTEIN"/>
    <property type="match status" value="1"/>
</dbReference>
<dbReference type="PANTHER" id="PTHR36848">
    <property type="entry name" value="DNA-BINDING PROTEIN (PUTATIVE SECRETED PROTEIN)-RELATED"/>
    <property type="match status" value="1"/>
</dbReference>
<organism evidence="2 3">
    <name type="scientific">Hallella bergensis DSM 17361</name>
    <dbReference type="NCBI Taxonomy" id="585502"/>
    <lineage>
        <taxon>Bacteria</taxon>
        <taxon>Pseudomonadati</taxon>
        <taxon>Bacteroidota</taxon>
        <taxon>Bacteroidia</taxon>
        <taxon>Bacteroidales</taxon>
        <taxon>Prevotellaceae</taxon>
        <taxon>Hallella</taxon>
    </lineage>
</organism>
<dbReference type="InterPro" id="IPR053161">
    <property type="entry name" value="Ulvan_degrading_GH"/>
</dbReference>
<dbReference type="HOGENOM" id="CLU_003772_1_0_10"/>
<accession>D1PY53</accession>
<dbReference type="EMBL" id="ACKS01000073">
    <property type="protein sequence ID" value="EFA43726.1"/>
    <property type="molecule type" value="Genomic_DNA"/>
</dbReference>
<evidence type="ECO:0000313" key="2">
    <source>
        <dbReference type="EMBL" id="EFA43726.1"/>
    </source>
</evidence>
<sequence>MRKELLLTLALLTAGTSQTLYAQQWPVVRREAKPGLRWWWLGSAVDKQNLQWSLKQYAEHGAGAIEITPIYGVQGNEKNNIEYLSDRWMEMLRYVQAEAKLNNLEVGMATGTGWPFGGPWVPLKESCSFMVIENDTVTKKEYRKLLKTPGVDKDNKTCFVNRFYFPLNKKTWRVITLWQRYGAMKVKRAAPGGSGWVIDHFNKTAVANYLKHIEAAFERTNTPYPHTFFNDSYEVSNADYTPQLFPEFKKRRGYSLEENFDKLVDGDEKVVADYRETLGDLLLENFTQTWTAWAHSHGAITRNQAHGSPANLIDCYSAVDIPEIEGFGLTDFKIKGLRQDVGMTRKNDSDFSMYKWASSAAHINNKPYTSSETFTWLTEHFRTSLSQMKPDMDLMFCGGVNHMFFHGTSYSPKDDVWPGWKFYASVDMSPTNSIWRDAPFLMKYITRCQSFLQWGKPDNDFLVFLPVRDVWHKQSKGKRLMQFAIHTMGRLAPEFVDAIDKIDHAGYDCDYISEKYLLSTNMVNGMLQTAAGTRYKALVIPNNNNILTEAVRKHIEDLKQHGAQVIIGTRAADLSKSAKAEEMKSRLGLKLIRRSNGKGFHYFIANLADKDIADDVKLAVPFKDAMWFDPMNGRRYRAQTANGKVRIELRSGESMILQTFTNSDEPLFDKNVDATKHSDTLDFRKNTPYDGSIRLLKGNWKLSFTETSPACDQSFHLDTLQTWENLNETTKSLMGTGVYECNIKLTKQELQQCNDWAIDLGDVRESARVYINNTFVGCAWAVPYVLQFSDVFKPGINTIRIEVTNLPANRISQLDREGYKWRKMEEINVVNIHYEKQSYADWKPVPSGLNSRIILYKVK</sequence>
<dbReference type="RefSeq" id="WP_007173991.1">
    <property type="nucleotide sequence ID" value="NZ_GG704781.1"/>
</dbReference>
<feature type="chain" id="PRO_5003026055" description="Glycosyl hydrolase family 2, sugar binding domain protein" evidence="1">
    <location>
        <begin position="23"/>
        <end position="859"/>
    </location>
</feature>
<comment type="caution">
    <text evidence="2">The sequence shown here is derived from an EMBL/GenBank/DDBJ whole genome shotgun (WGS) entry which is preliminary data.</text>
</comment>
<dbReference type="NCBIfam" id="NF045579">
    <property type="entry name" value="rhamnoside_JR"/>
    <property type="match status" value="1"/>
</dbReference>